<protein>
    <submittedName>
        <fullName evidence="1">HAD family hydrolase</fullName>
    </submittedName>
</protein>
<reference evidence="1 2" key="1">
    <citation type="submission" date="2024-08" db="EMBL/GenBank/DDBJ databases">
        <title>Genome mining of Saccharopolyspora cebuensis PGLac3 from Nigerian medicinal plant.</title>
        <authorList>
            <person name="Ezeobiora C.E."/>
            <person name="Igbokwe N.H."/>
            <person name="Amin D.H."/>
            <person name="Mendie U.E."/>
        </authorList>
    </citation>
    <scope>NUCLEOTIDE SEQUENCE [LARGE SCALE GENOMIC DNA]</scope>
    <source>
        <strain evidence="1 2">PGLac3</strain>
    </source>
</reference>
<dbReference type="Pfam" id="PF00702">
    <property type="entry name" value="Hydrolase"/>
    <property type="match status" value="1"/>
</dbReference>
<evidence type="ECO:0000313" key="2">
    <source>
        <dbReference type="Proteomes" id="UP001564626"/>
    </source>
</evidence>
<dbReference type="PANTHER" id="PTHR43611">
    <property type="entry name" value="ALPHA-D-GLUCOSE 1-PHOSPHATE PHOSPHATASE"/>
    <property type="match status" value="1"/>
</dbReference>
<dbReference type="NCBIfam" id="TIGR01509">
    <property type="entry name" value="HAD-SF-IA-v3"/>
    <property type="match status" value="1"/>
</dbReference>
<dbReference type="Gene3D" id="3.40.50.1000">
    <property type="entry name" value="HAD superfamily/HAD-like"/>
    <property type="match status" value="1"/>
</dbReference>
<dbReference type="InterPro" id="IPR036412">
    <property type="entry name" value="HAD-like_sf"/>
</dbReference>
<name>A0ABV4CQM7_9PSEU</name>
<gene>
    <name evidence="1" type="ORF">AB8O55_28690</name>
</gene>
<evidence type="ECO:0000313" key="1">
    <source>
        <dbReference type="EMBL" id="MEY8043405.1"/>
    </source>
</evidence>
<dbReference type="PANTHER" id="PTHR43611:SF3">
    <property type="entry name" value="FLAVIN MONONUCLEOTIDE HYDROLASE 1, CHLOROPLATIC"/>
    <property type="match status" value="1"/>
</dbReference>
<keyword evidence="1" id="KW-0378">Hydrolase</keyword>
<dbReference type="InterPro" id="IPR006439">
    <property type="entry name" value="HAD-SF_hydro_IA"/>
</dbReference>
<proteinExistence type="predicted"/>
<dbReference type="Proteomes" id="UP001564626">
    <property type="component" value="Unassembled WGS sequence"/>
</dbReference>
<organism evidence="1 2">
    <name type="scientific">Saccharopolyspora cebuensis</name>
    <dbReference type="NCBI Taxonomy" id="418759"/>
    <lineage>
        <taxon>Bacteria</taxon>
        <taxon>Bacillati</taxon>
        <taxon>Actinomycetota</taxon>
        <taxon>Actinomycetes</taxon>
        <taxon>Pseudonocardiales</taxon>
        <taxon>Pseudonocardiaceae</taxon>
        <taxon>Saccharopolyspora</taxon>
    </lineage>
</organism>
<keyword evidence="2" id="KW-1185">Reference proteome</keyword>
<dbReference type="InterPro" id="IPR023214">
    <property type="entry name" value="HAD_sf"/>
</dbReference>
<dbReference type="SUPFAM" id="SSF56784">
    <property type="entry name" value="HAD-like"/>
    <property type="match status" value="1"/>
</dbReference>
<dbReference type="EMBL" id="JBGEHV010000093">
    <property type="protein sequence ID" value="MEY8043405.1"/>
    <property type="molecule type" value="Genomic_DNA"/>
</dbReference>
<comment type="caution">
    <text evidence="1">The sequence shown here is derived from an EMBL/GenBank/DDBJ whole genome shotgun (WGS) entry which is preliminary data.</text>
</comment>
<dbReference type="RefSeq" id="WP_369775691.1">
    <property type="nucleotide sequence ID" value="NZ_JBGEHV010000093.1"/>
</dbReference>
<sequence>MTRWVVFDYGEVISLRTAALPSIAGVLGAPVREFEEAYWAERTAYDRGRTDLEYWMSIGNRLGVRVDAALAPRLTAMDNDGWLETSPETVKLIEDLAGADVRLALLSNAPASFGRAVEQQPWTERFDHLLFSGDLGVVKPEALIWQILLAGLGTTPDRCVYFDDRADNVEAGLQAGLHAHHWAGAEAARDVLHTHEVL</sequence>
<dbReference type="GO" id="GO:0016787">
    <property type="term" value="F:hydrolase activity"/>
    <property type="evidence" value="ECO:0007669"/>
    <property type="project" value="UniProtKB-KW"/>
</dbReference>
<accession>A0ABV4CQM7</accession>
<dbReference type="CDD" id="cd02603">
    <property type="entry name" value="HAD_sEH-N_like"/>
    <property type="match status" value="1"/>
</dbReference>